<dbReference type="PANTHER" id="PTHR14594:SF1">
    <property type="entry name" value="CENTROSOMAL PROTEIN OF 70 KDA"/>
    <property type="match status" value="1"/>
</dbReference>
<keyword evidence="7" id="KW-0206">Cytoskeleton</keyword>
<reference evidence="12" key="1">
    <citation type="journal article" date="2018" name="Nat. Microbiol.">
        <title>Leveraging single-cell genomics to expand the fungal tree of life.</title>
        <authorList>
            <person name="Ahrendt S.R."/>
            <person name="Quandt C.A."/>
            <person name="Ciobanu D."/>
            <person name="Clum A."/>
            <person name="Salamov A."/>
            <person name="Andreopoulos B."/>
            <person name="Cheng J.F."/>
            <person name="Woyke T."/>
            <person name="Pelin A."/>
            <person name="Henrissat B."/>
            <person name="Reynolds N.K."/>
            <person name="Benny G.L."/>
            <person name="Smith M.E."/>
            <person name="James T.Y."/>
            <person name="Grigoriev I.V."/>
        </authorList>
    </citation>
    <scope>NUCLEOTIDE SEQUENCE [LARGE SCALE GENOMIC DNA]</scope>
    <source>
        <strain evidence="12">CSF55</strain>
    </source>
</reference>
<keyword evidence="6 9" id="KW-0175">Coiled coil</keyword>
<feature type="region of interest" description="Disordered" evidence="10">
    <location>
        <begin position="34"/>
        <end position="57"/>
    </location>
</feature>
<keyword evidence="4" id="KW-0963">Cytoplasm</keyword>
<keyword evidence="5" id="KW-0802">TPR repeat</keyword>
<dbReference type="EMBL" id="ML004918">
    <property type="protein sequence ID" value="RKP21943.1"/>
    <property type="molecule type" value="Genomic_DNA"/>
</dbReference>
<evidence type="ECO:0000256" key="9">
    <source>
        <dbReference type="SAM" id="Coils"/>
    </source>
</evidence>
<sequence length="554" mass="63815">MDPTPHKESIDFVKYLLDGSGVESSVDYGQLRRDLESMSSPTTDVSEKSGASMINNTPSLLNKSFEFPKSLLKSRRREETPKDSSNSSLDSTKLEVDSLNRMFAEEGLKEFPVNFFTGVSKVVAHNITAKFYEVFGMFRDRLRKLNLLEAENQKFKIEMDQIKLDNERLTIENDKLIIDNNKLKSENNKLLKENESLTCEFTTLKIDSDERKDKNADENNLEMKKLNAEIKFLKEKIEREKNEANKNFKEFMGRLPKEGESKYLEMLKLFSNENKNLEKVGIFENRNEDEKIVNSKPVSILIKENNLLRKENDRLNLEMAGLPSAKEWKIVQRKVKDLEQELISLYKIGNSHDLTLRLIKQDKFRNLLIKKPEIAEIESSDAIDLVKTICLKMKLDDPYTLSTSIDQLIQTIKYIPAMERFIREVDVLVWGNEKVILTNAPPHRLTSTLANLKRIMKFQGDKTIDSGIDAPDPITLSMIDHFKDLFDVTSIEGVYPKMNELYVFVQETKHGLRILADLLDLSPSVSTSKILESMASYLRETNQSNNCKDISNNE</sequence>
<feature type="coiled-coil region" evidence="9">
    <location>
        <begin position="145"/>
        <end position="254"/>
    </location>
</feature>
<organism evidence="11 12">
    <name type="scientific">Rozella allomycis (strain CSF55)</name>
    <dbReference type="NCBI Taxonomy" id="988480"/>
    <lineage>
        <taxon>Eukaryota</taxon>
        <taxon>Fungi</taxon>
        <taxon>Fungi incertae sedis</taxon>
        <taxon>Cryptomycota</taxon>
        <taxon>Cryptomycota incertae sedis</taxon>
        <taxon>Rozella</taxon>
    </lineage>
</organism>
<accession>A0A4P9YQ65</accession>
<evidence type="ECO:0000256" key="7">
    <source>
        <dbReference type="ARBA" id="ARBA00023212"/>
    </source>
</evidence>
<comment type="subcellular location">
    <subcellularLocation>
        <location evidence="1">Cytoplasm</location>
        <location evidence="1">Cytoskeleton</location>
        <location evidence="1">Microtubule organizing center</location>
        <location evidence="1">Centrosome</location>
    </subcellularLocation>
</comment>
<evidence type="ECO:0000313" key="12">
    <source>
        <dbReference type="Proteomes" id="UP000281549"/>
    </source>
</evidence>
<evidence type="ECO:0000256" key="2">
    <source>
        <dbReference type="ARBA" id="ARBA00011832"/>
    </source>
</evidence>
<evidence type="ECO:0000256" key="1">
    <source>
        <dbReference type="ARBA" id="ARBA00004300"/>
    </source>
</evidence>
<comment type="function">
    <text evidence="8">Plays a role in the organization of both preexisting and nascent microtubules in interphase cells. During mitosis, required for the organization and orientation of the mitotic spindle.</text>
</comment>
<evidence type="ECO:0000256" key="10">
    <source>
        <dbReference type="SAM" id="MobiDB-lite"/>
    </source>
</evidence>
<dbReference type="GO" id="GO:0043015">
    <property type="term" value="F:gamma-tubulin binding"/>
    <property type="evidence" value="ECO:0007669"/>
    <property type="project" value="InterPro"/>
</dbReference>
<protein>
    <recommendedName>
        <fullName evidence="3">Centrosomal protein of 70 kDa</fullName>
    </recommendedName>
</protein>
<comment type="subunit">
    <text evidence="2">Directly interacts with tubulin-gamma; this interaction determines centrosomal localization.</text>
</comment>
<evidence type="ECO:0000256" key="3">
    <source>
        <dbReference type="ARBA" id="ARBA00018408"/>
    </source>
</evidence>
<dbReference type="Proteomes" id="UP000281549">
    <property type="component" value="Unassembled WGS sequence"/>
</dbReference>
<name>A0A4P9YQ65_ROZAC</name>
<evidence type="ECO:0000256" key="5">
    <source>
        <dbReference type="ARBA" id="ARBA00022803"/>
    </source>
</evidence>
<dbReference type="GO" id="GO:0005815">
    <property type="term" value="C:microtubule organizing center"/>
    <property type="evidence" value="ECO:0007669"/>
    <property type="project" value="TreeGrafter"/>
</dbReference>
<evidence type="ECO:0000256" key="4">
    <source>
        <dbReference type="ARBA" id="ARBA00022490"/>
    </source>
</evidence>
<evidence type="ECO:0000256" key="6">
    <source>
        <dbReference type="ARBA" id="ARBA00023054"/>
    </source>
</evidence>
<evidence type="ECO:0000256" key="8">
    <source>
        <dbReference type="ARBA" id="ARBA00025273"/>
    </source>
</evidence>
<proteinExistence type="predicted"/>
<dbReference type="PANTHER" id="PTHR14594">
    <property type="entry name" value="CENTROSOMAL PROTEIN OF 70 KDA"/>
    <property type="match status" value="1"/>
</dbReference>
<dbReference type="AlphaFoldDB" id="A0A4P9YQ65"/>
<evidence type="ECO:0000313" key="11">
    <source>
        <dbReference type="EMBL" id="RKP21943.1"/>
    </source>
</evidence>
<dbReference type="GO" id="GO:0060271">
    <property type="term" value="P:cilium assembly"/>
    <property type="evidence" value="ECO:0007669"/>
    <property type="project" value="InterPro"/>
</dbReference>
<dbReference type="GO" id="GO:0070507">
    <property type="term" value="P:regulation of microtubule cytoskeleton organization"/>
    <property type="evidence" value="ECO:0007669"/>
    <property type="project" value="InterPro"/>
</dbReference>
<gene>
    <name evidence="11" type="ORF">ROZALSC1DRAFT_26658</name>
</gene>
<dbReference type="InterPro" id="IPR037692">
    <property type="entry name" value="CEP70"/>
</dbReference>